<dbReference type="AlphaFoldDB" id="A0A2T3L5L8"/>
<keyword evidence="3" id="KW-1185">Reference proteome</keyword>
<protein>
    <submittedName>
        <fullName evidence="2">Uncharacterized protein</fullName>
    </submittedName>
</protein>
<feature type="transmembrane region" description="Helical" evidence="1">
    <location>
        <begin position="29"/>
        <end position="52"/>
    </location>
</feature>
<gene>
    <name evidence="2" type="ORF">C9J47_17850</name>
</gene>
<evidence type="ECO:0000313" key="2">
    <source>
        <dbReference type="EMBL" id="PSV45178.1"/>
    </source>
</evidence>
<organism evidence="2 3">
    <name type="scientific">Photobacterium indicum</name>
    <dbReference type="NCBI Taxonomy" id="81447"/>
    <lineage>
        <taxon>Bacteria</taxon>
        <taxon>Pseudomonadati</taxon>
        <taxon>Pseudomonadota</taxon>
        <taxon>Gammaproteobacteria</taxon>
        <taxon>Vibrionales</taxon>
        <taxon>Vibrionaceae</taxon>
        <taxon>Photobacterium</taxon>
    </lineage>
</organism>
<comment type="caution">
    <text evidence="2">The sequence shown here is derived from an EMBL/GenBank/DDBJ whole genome shotgun (WGS) entry which is preliminary data.</text>
</comment>
<proteinExistence type="predicted"/>
<feature type="transmembrane region" description="Helical" evidence="1">
    <location>
        <begin position="64"/>
        <end position="80"/>
    </location>
</feature>
<reference evidence="2 3" key="1">
    <citation type="submission" date="2018-03" db="EMBL/GenBank/DDBJ databases">
        <title>Whole genome sequencing of Histamine producing bacteria.</title>
        <authorList>
            <person name="Butler K."/>
        </authorList>
    </citation>
    <scope>NUCLEOTIDE SEQUENCE [LARGE SCALE GENOMIC DNA]</scope>
    <source>
        <strain evidence="2 3">ATCC 19614</strain>
    </source>
</reference>
<dbReference type="EMBL" id="PYOC01000007">
    <property type="protein sequence ID" value="PSV45178.1"/>
    <property type="molecule type" value="Genomic_DNA"/>
</dbReference>
<keyword evidence="1" id="KW-0812">Transmembrane</keyword>
<evidence type="ECO:0000313" key="3">
    <source>
        <dbReference type="Proteomes" id="UP000241803"/>
    </source>
</evidence>
<evidence type="ECO:0000256" key="1">
    <source>
        <dbReference type="SAM" id="Phobius"/>
    </source>
</evidence>
<accession>A0A2T3L5L8</accession>
<sequence length="81" mass="9058">MIYISFILCFIVHGFIVKAEIYKQVFNLSLISLITIYLGDNYAILGLLGSAVSMAINPLISRKAALMIYFVIPAFPIIIFI</sequence>
<keyword evidence="1" id="KW-0472">Membrane</keyword>
<keyword evidence="1" id="KW-1133">Transmembrane helix</keyword>
<name>A0A2T3L5L8_9GAMM</name>
<dbReference type="Proteomes" id="UP000241803">
    <property type="component" value="Unassembled WGS sequence"/>
</dbReference>